<dbReference type="GO" id="GO:0005886">
    <property type="term" value="C:plasma membrane"/>
    <property type="evidence" value="ECO:0007669"/>
    <property type="project" value="TreeGrafter"/>
</dbReference>
<feature type="transmembrane region" description="Helical" evidence="6">
    <location>
        <begin position="286"/>
        <end position="312"/>
    </location>
</feature>
<evidence type="ECO:0000313" key="8">
    <source>
        <dbReference type="EnsemblMetazoa" id="G21482.2:cds"/>
    </source>
</evidence>
<feature type="transmembrane region" description="Helical" evidence="6">
    <location>
        <begin position="409"/>
        <end position="431"/>
    </location>
</feature>
<sequence>MRDGEIRLKFIISYTLIDNMGMSSKLSDVWVTLNRKKTVTEDFHETPLKRCLSTLDLTLLGIGHMIGAGIYVLTGTVVKDLAGPSAILSYVFAAFAAILAALCYAEFGARVPKAGSAYSYTYVTLGEIWGFIIGWNILLEHLLGASSVARAWSGGLDSLFNGAIKNSTLTNIGYLSHNNVWISDYPDFVAFAATLMVFFVVATGAKFAMNFNNFFTVINLIVIAIIIVLGFYFADVKNWTDHGGFFPYGFGGTWAGAATCFYAYIGFEGVATASEEAKNPEKSVPIATILSLGIVTVLYVLVTCVLTLMVPYTDVNPTAAFPFAFAQQGAEWAKYVVALGTLFGITTSLLGGAFSLPRAVYSMASDGLLFQIFAYVHPKTQTPVWGILCFGFISALMALLFEIETLVEFMSIGTILAYTIVAVSVIILRYAPVHKCQFKLKPQEEAPAADDVSLGESSSIIKKSKSHDDFGRLKDHLKHLPFLKSFDPGNATIMAILVMLVAIICFCAVLVPGYQYLADGAWWAICLEIIFGAVIVLCFLTLIAHEKNDAFLTFQIPFVPLIPCLSIFCNITLMMKLNYLTWIRLAIWLALGLILYFAYGVWNSRERQTSQYGEIVGYTGDASVSCSTISKMEEEVVEPQPKRAEGEQVHLGAGMDGF</sequence>
<keyword evidence="3 6" id="KW-0812">Transmembrane</keyword>
<feature type="transmembrane region" description="Helical" evidence="6">
    <location>
        <begin position="188"/>
        <end position="207"/>
    </location>
</feature>
<evidence type="ECO:0000259" key="7">
    <source>
        <dbReference type="Pfam" id="PF13906"/>
    </source>
</evidence>
<dbReference type="OrthoDB" id="3900342at2759"/>
<feature type="transmembrane region" description="Helical" evidence="6">
    <location>
        <begin position="57"/>
        <end position="74"/>
    </location>
</feature>
<dbReference type="Pfam" id="PF13906">
    <property type="entry name" value="AA_permease_C"/>
    <property type="match status" value="1"/>
</dbReference>
<feature type="transmembrane region" description="Helical" evidence="6">
    <location>
        <begin position="384"/>
        <end position="403"/>
    </location>
</feature>
<dbReference type="AlphaFoldDB" id="A0A8W8JXR1"/>
<feature type="domain" description="Cationic amino acid transporter C-terminal" evidence="7">
    <location>
        <begin position="554"/>
        <end position="604"/>
    </location>
</feature>
<comment type="subcellular location">
    <subcellularLocation>
        <location evidence="1">Membrane</location>
        <topology evidence="1">Multi-pass membrane protein</topology>
    </subcellularLocation>
</comment>
<dbReference type="Gene3D" id="1.20.1740.10">
    <property type="entry name" value="Amino acid/polyamine transporter I"/>
    <property type="match status" value="2"/>
</dbReference>
<evidence type="ECO:0000256" key="1">
    <source>
        <dbReference type="ARBA" id="ARBA00004141"/>
    </source>
</evidence>
<dbReference type="OMA" id="FRENAFR"/>
<dbReference type="InterPro" id="IPR029485">
    <property type="entry name" value="CAT_C"/>
</dbReference>
<evidence type="ECO:0000256" key="6">
    <source>
        <dbReference type="SAM" id="Phobius"/>
    </source>
</evidence>
<name>A0A8W8JXR1_MAGGI</name>
<feature type="transmembrane region" description="Helical" evidence="6">
    <location>
        <begin position="117"/>
        <end position="138"/>
    </location>
</feature>
<dbReference type="FunFam" id="1.20.1740.10:FF:000010">
    <property type="entry name" value="probable cationic amino acid transporter"/>
    <property type="match status" value="1"/>
</dbReference>
<dbReference type="PANTHER" id="PTHR43243">
    <property type="entry name" value="INNER MEMBRANE TRANSPORTER YGJI-RELATED"/>
    <property type="match status" value="1"/>
</dbReference>
<keyword evidence="2" id="KW-0813">Transport</keyword>
<dbReference type="PANTHER" id="PTHR43243:SF4">
    <property type="entry name" value="CATIONIC AMINO ACID TRANSPORTER 4"/>
    <property type="match status" value="1"/>
</dbReference>
<keyword evidence="9" id="KW-1185">Reference proteome</keyword>
<organism evidence="8 9">
    <name type="scientific">Magallana gigas</name>
    <name type="common">Pacific oyster</name>
    <name type="synonym">Crassostrea gigas</name>
    <dbReference type="NCBI Taxonomy" id="29159"/>
    <lineage>
        <taxon>Eukaryota</taxon>
        <taxon>Metazoa</taxon>
        <taxon>Spiralia</taxon>
        <taxon>Lophotrochozoa</taxon>
        <taxon>Mollusca</taxon>
        <taxon>Bivalvia</taxon>
        <taxon>Autobranchia</taxon>
        <taxon>Pteriomorphia</taxon>
        <taxon>Ostreida</taxon>
        <taxon>Ostreoidea</taxon>
        <taxon>Ostreidae</taxon>
        <taxon>Magallana</taxon>
    </lineage>
</organism>
<keyword evidence="5 6" id="KW-0472">Membrane</keyword>
<dbReference type="Pfam" id="PF13520">
    <property type="entry name" value="AA_permease_2"/>
    <property type="match status" value="1"/>
</dbReference>
<feature type="transmembrane region" description="Helical" evidence="6">
    <location>
        <begin position="520"/>
        <end position="544"/>
    </location>
</feature>
<dbReference type="Proteomes" id="UP000005408">
    <property type="component" value="Unassembled WGS sequence"/>
</dbReference>
<proteinExistence type="predicted"/>
<feature type="transmembrane region" description="Helical" evidence="6">
    <location>
        <begin position="556"/>
        <end position="575"/>
    </location>
</feature>
<dbReference type="InterPro" id="IPR002293">
    <property type="entry name" value="AA/rel_permease1"/>
</dbReference>
<feature type="transmembrane region" description="Helical" evidence="6">
    <location>
        <begin position="493"/>
        <end position="514"/>
    </location>
</feature>
<keyword evidence="4 6" id="KW-1133">Transmembrane helix</keyword>
<dbReference type="EnsemblMetazoa" id="G21482.2">
    <property type="protein sequence ID" value="G21482.2:cds"/>
    <property type="gene ID" value="G21482"/>
</dbReference>
<dbReference type="RefSeq" id="XP_011450853.2">
    <property type="nucleotide sequence ID" value="XM_011452551.4"/>
</dbReference>
<evidence type="ECO:0000256" key="4">
    <source>
        <dbReference type="ARBA" id="ARBA00022989"/>
    </source>
</evidence>
<accession>A0A8W8JXR1</accession>
<protein>
    <recommendedName>
        <fullName evidence="7">Cationic amino acid transporter C-terminal domain-containing protein</fullName>
    </recommendedName>
</protein>
<feature type="transmembrane region" description="Helical" evidence="6">
    <location>
        <begin position="332"/>
        <end position="356"/>
    </location>
</feature>
<feature type="transmembrane region" description="Helical" evidence="6">
    <location>
        <begin position="86"/>
        <end position="105"/>
    </location>
</feature>
<evidence type="ECO:0000313" key="9">
    <source>
        <dbReference type="Proteomes" id="UP000005408"/>
    </source>
</evidence>
<dbReference type="GeneID" id="105344711"/>
<dbReference type="KEGG" id="crg:105344711"/>
<dbReference type="GO" id="GO:0015171">
    <property type="term" value="F:amino acid transmembrane transporter activity"/>
    <property type="evidence" value="ECO:0007669"/>
    <property type="project" value="TreeGrafter"/>
</dbReference>
<feature type="transmembrane region" description="Helical" evidence="6">
    <location>
        <begin position="245"/>
        <end position="265"/>
    </location>
</feature>
<feature type="transmembrane region" description="Helical" evidence="6">
    <location>
        <begin position="214"/>
        <end position="233"/>
    </location>
</feature>
<feature type="transmembrane region" description="Helical" evidence="6">
    <location>
        <begin position="581"/>
        <end position="602"/>
    </location>
</feature>
<evidence type="ECO:0000256" key="3">
    <source>
        <dbReference type="ARBA" id="ARBA00022692"/>
    </source>
</evidence>
<reference evidence="8" key="1">
    <citation type="submission" date="2022-08" db="UniProtKB">
        <authorList>
            <consortium name="EnsemblMetazoa"/>
        </authorList>
    </citation>
    <scope>IDENTIFICATION</scope>
    <source>
        <strain evidence="8">05x7-T-G4-1.051#20</strain>
    </source>
</reference>
<evidence type="ECO:0000256" key="2">
    <source>
        <dbReference type="ARBA" id="ARBA00022448"/>
    </source>
</evidence>
<dbReference type="RefSeq" id="XP_011450854.2">
    <property type="nucleotide sequence ID" value="XM_011452552.4"/>
</dbReference>
<evidence type="ECO:0000256" key="5">
    <source>
        <dbReference type="ARBA" id="ARBA00023136"/>
    </source>
</evidence>